<comment type="caution">
    <text evidence="3">The sequence shown here is derived from an EMBL/GenBank/DDBJ whole genome shotgun (WGS) entry which is preliminary data.</text>
</comment>
<feature type="chain" id="PRO_5044713947" evidence="2">
    <location>
        <begin position="22"/>
        <end position="166"/>
    </location>
</feature>
<protein>
    <submittedName>
        <fullName evidence="3">Uncharacterized protein</fullName>
    </submittedName>
</protein>
<dbReference type="Proteomes" id="UP001160148">
    <property type="component" value="Unassembled WGS sequence"/>
</dbReference>
<organism evidence="3 5">
    <name type="scientific">Macrosiphum euphorbiae</name>
    <name type="common">potato aphid</name>
    <dbReference type="NCBI Taxonomy" id="13131"/>
    <lineage>
        <taxon>Eukaryota</taxon>
        <taxon>Metazoa</taxon>
        <taxon>Ecdysozoa</taxon>
        <taxon>Arthropoda</taxon>
        <taxon>Hexapoda</taxon>
        <taxon>Insecta</taxon>
        <taxon>Pterygota</taxon>
        <taxon>Neoptera</taxon>
        <taxon>Paraneoptera</taxon>
        <taxon>Hemiptera</taxon>
        <taxon>Sternorrhyncha</taxon>
        <taxon>Aphidomorpha</taxon>
        <taxon>Aphidoidea</taxon>
        <taxon>Aphididae</taxon>
        <taxon>Macrosiphini</taxon>
        <taxon>Macrosiphum</taxon>
    </lineage>
</organism>
<feature type="signal peptide" evidence="2">
    <location>
        <begin position="1"/>
        <end position="21"/>
    </location>
</feature>
<keyword evidence="1" id="KW-0812">Transmembrane</keyword>
<sequence length="166" mass="17283">MKFLNFFVLFAFVGVIIGVSSDCTEKDYVNTLKIGSGIGAVVSTAATVGACFPVIGIAAVIAGILSSSGKMTHVINVSTCLRNKVSSLPNECRVPMTSIAAATGVIQSTTAGLEALSLIPVVGCFLIPPKLGLISSNAIAIDAYADQWKERNCHRHMPSGCSCDLF</sequence>
<keyword evidence="1" id="KW-0472">Membrane</keyword>
<feature type="transmembrane region" description="Helical" evidence="1">
    <location>
        <begin position="37"/>
        <end position="65"/>
    </location>
</feature>
<gene>
    <name evidence="3" type="ORF">MEUPH1_LOCUS4296</name>
    <name evidence="4" type="ORF">MEUPH1_LOCUS5693</name>
</gene>
<accession>A0AAV0VTH8</accession>
<evidence type="ECO:0000313" key="4">
    <source>
        <dbReference type="EMBL" id="CAI6349090.1"/>
    </source>
</evidence>
<keyword evidence="2" id="KW-0732">Signal</keyword>
<dbReference type="EMBL" id="CARXXK010000001">
    <property type="protein sequence ID" value="CAI6347514.1"/>
    <property type="molecule type" value="Genomic_DNA"/>
</dbReference>
<evidence type="ECO:0000256" key="1">
    <source>
        <dbReference type="SAM" id="Phobius"/>
    </source>
</evidence>
<dbReference type="EMBL" id="CARXXK010000001">
    <property type="protein sequence ID" value="CAI6349090.1"/>
    <property type="molecule type" value="Genomic_DNA"/>
</dbReference>
<name>A0AAV0VTH8_9HEMI</name>
<keyword evidence="5" id="KW-1185">Reference proteome</keyword>
<proteinExistence type="predicted"/>
<dbReference type="AlphaFoldDB" id="A0AAV0VTH8"/>
<evidence type="ECO:0000313" key="5">
    <source>
        <dbReference type="Proteomes" id="UP001160148"/>
    </source>
</evidence>
<evidence type="ECO:0000313" key="3">
    <source>
        <dbReference type="EMBL" id="CAI6347514.1"/>
    </source>
</evidence>
<evidence type="ECO:0000256" key="2">
    <source>
        <dbReference type="SAM" id="SignalP"/>
    </source>
</evidence>
<reference evidence="3 5" key="1">
    <citation type="submission" date="2023-01" db="EMBL/GenBank/DDBJ databases">
        <authorList>
            <person name="Whitehead M."/>
        </authorList>
    </citation>
    <scope>NUCLEOTIDE SEQUENCE [LARGE SCALE GENOMIC DNA]</scope>
</reference>
<keyword evidence="1" id="KW-1133">Transmembrane helix</keyword>